<gene>
    <name evidence="2" type="primary">LOAG_19000</name>
</gene>
<sequence length="94" mass="10326">MDMEHEPRRVGLQINGDIKKRRTPLDISQRLQYHNYTTSYNNEQYAATITATTITATTTTPTTTTATTTTTIIATSAGTLNIPTTTFTKSVAQV</sequence>
<dbReference type="Proteomes" id="UP000095285">
    <property type="component" value="Unassembled WGS sequence"/>
</dbReference>
<proteinExistence type="predicted"/>
<dbReference type="WBParaSite" id="EN70_2762">
    <property type="protein sequence ID" value="EN70_2762"/>
    <property type="gene ID" value="EN70_2762"/>
</dbReference>
<evidence type="ECO:0000313" key="2">
    <source>
        <dbReference type="WBParaSite" id="EN70_2762"/>
    </source>
</evidence>
<dbReference type="InParanoid" id="A0A1I7VI18"/>
<reference evidence="2" key="2">
    <citation type="submission" date="2016-11" db="UniProtKB">
        <authorList>
            <consortium name="WormBaseParasite"/>
        </authorList>
    </citation>
    <scope>IDENTIFICATION</scope>
</reference>
<organism evidence="1 2">
    <name type="scientific">Loa loa</name>
    <name type="common">Eye worm</name>
    <name type="synonym">Filaria loa</name>
    <dbReference type="NCBI Taxonomy" id="7209"/>
    <lineage>
        <taxon>Eukaryota</taxon>
        <taxon>Metazoa</taxon>
        <taxon>Ecdysozoa</taxon>
        <taxon>Nematoda</taxon>
        <taxon>Chromadorea</taxon>
        <taxon>Rhabditida</taxon>
        <taxon>Spirurina</taxon>
        <taxon>Spiruromorpha</taxon>
        <taxon>Filarioidea</taxon>
        <taxon>Onchocercidae</taxon>
        <taxon>Loa</taxon>
    </lineage>
</organism>
<keyword evidence="1" id="KW-1185">Reference proteome</keyword>
<protein>
    <submittedName>
        <fullName evidence="2">Uncharacterized protein</fullName>
    </submittedName>
</protein>
<accession>A0A1I7VI18</accession>
<dbReference type="AlphaFoldDB" id="A0A1I7VI18"/>
<name>A0A1I7VI18_LOALO</name>
<reference evidence="1" key="1">
    <citation type="submission" date="2012-04" db="EMBL/GenBank/DDBJ databases">
        <title>The Genome Sequence of Loa loa.</title>
        <authorList>
            <consortium name="The Broad Institute Genome Sequencing Platform"/>
            <consortium name="Broad Institute Genome Sequencing Center for Infectious Disease"/>
            <person name="Nutman T.B."/>
            <person name="Fink D.L."/>
            <person name="Russ C."/>
            <person name="Young S."/>
            <person name="Zeng Q."/>
            <person name="Gargeya S."/>
            <person name="Alvarado L."/>
            <person name="Berlin A."/>
            <person name="Chapman S.B."/>
            <person name="Chen Z."/>
            <person name="Freedman E."/>
            <person name="Gellesch M."/>
            <person name="Goldberg J."/>
            <person name="Griggs A."/>
            <person name="Gujja S."/>
            <person name="Heilman E.R."/>
            <person name="Heiman D."/>
            <person name="Howarth C."/>
            <person name="Mehta T."/>
            <person name="Neiman D."/>
            <person name="Pearson M."/>
            <person name="Roberts A."/>
            <person name="Saif S."/>
            <person name="Shea T."/>
            <person name="Shenoy N."/>
            <person name="Sisk P."/>
            <person name="Stolte C."/>
            <person name="Sykes S."/>
            <person name="White J."/>
            <person name="Yandava C."/>
            <person name="Haas B."/>
            <person name="Henn M.R."/>
            <person name="Nusbaum C."/>
            <person name="Birren B."/>
        </authorList>
    </citation>
    <scope>NUCLEOTIDE SEQUENCE [LARGE SCALE GENOMIC DNA]</scope>
</reference>
<evidence type="ECO:0000313" key="1">
    <source>
        <dbReference type="Proteomes" id="UP000095285"/>
    </source>
</evidence>